<dbReference type="EC" id="6.3.3.3" evidence="1"/>
<accession>A0A545ALT2</accession>
<dbReference type="GO" id="GO:0005524">
    <property type="term" value="F:ATP binding"/>
    <property type="evidence" value="ECO:0007669"/>
    <property type="project" value="UniProtKB-UniRule"/>
</dbReference>
<dbReference type="CDD" id="cd03109">
    <property type="entry name" value="DTBS"/>
    <property type="match status" value="1"/>
</dbReference>
<comment type="catalytic activity">
    <reaction evidence="1">
        <text>(7R,8S)-7,8-diammoniononanoate + CO2 + ATP = (4R,5S)-dethiobiotin + ADP + phosphate + 3 H(+)</text>
        <dbReference type="Rhea" id="RHEA:15805"/>
        <dbReference type="ChEBI" id="CHEBI:15378"/>
        <dbReference type="ChEBI" id="CHEBI:16526"/>
        <dbReference type="ChEBI" id="CHEBI:30616"/>
        <dbReference type="ChEBI" id="CHEBI:43474"/>
        <dbReference type="ChEBI" id="CHEBI:149469"/>
        <dbReference type="ChEBI" id="CHEBI:149473"/>
        <dbReference type="ChEBI" id="CHEBI:456216"/>
        <dbReference type="EC" id="6.3.3.3"/>
    </reaction>
</comment>
<feature type="region of interest" description="Disordered" evidence="2">
    <location>
        <begin position="262"/>
        <end position="284"/>
    </location>
</feature>
<comment type="similarity">
    <text evidence="1">Belongs to the dethiobiotin synthetase family.</text>
</comment>
<name>A0A545ALT2_9ACTN</name>
<comment type="caution">
    <text evidence="1">Lacks conserved residue(s) required for the propagation of feature annotation.</text>
</comment>
<keyword evidence="1" id="KW-0963">Cytoplasm</keyword>
<feature type="binding site" evidence="1">
    <location>
        <position position="122"/>
    </location>
    <ligand>
        <name>Mg(2+)</name>
        <dbReference type="ChEBI" id="CHEBI:18420"/>
    </ligand>
</feature>
<protein>
    <recommendedName>
        <fullName evidence="1">ATP-dependent dethiobiotin synthetase BioD</fullName>
        <ecNumber evidence="1">6.3.3.3</ecNumber>
    </recommendedName>
    <alternativeName>
        <fullName evidence="1">DTB synthetase</fullName>
        <shortName evidence="1">DTBS</shortName>
    </alternativeName>
    <alternativeName>
        <fullName evidence="1">Dethiobiotin synthase</fullName>
    </alternativeName>
</protein>
<keyword evidence="1 3" id="KW-0436">Ligase</keyword>
<dbReference type="AlphaFoldDB" id="A0A545ALT2"/>
<dbReference type="PANTHER" id="PTHR43210">
    <property type="entry name" value="DETHIOBIOTIN SYNTHETASE"/>
    <property type="match status" value="1"/>
</dbReference>
<evidence type="ECO:0000256" key="2">
    <source>
        <dbReference type="SAM" id="MobiDB-lite"/>
    </source>
</evidence>
<comment type="subcellular location">
    <subcellularLocation>
        <location evidence="1">Cytoplasm</location>
    </subcellularLocation>
</comment>
<dbReference type="GO" id="GO:0000287">
    <property type="term" value="F:magnesium ion binding"/>
    <property type="evidence" value="ECO:0007669"/>
    <property type="project" value="UniProtKB-UniRule"/>
</dbReference>
<comment type="caution">
    <text evidence="3">The sequence shown here is derived from an EMBL/GenBank/DDBJ whole genome shotgun (WGS) entry which is preliminary data.</text>
</comment>
<dbReference type="InParanoid" id="A0A545ALT2"/>
<feature type="binding site" evidence="1">
    <location>
        <position position="63"/>
    </location>
    <ligand>
        <name>Mg(2+)</name>
        <dbReference type="ChEBI" id="CHEBI:18420"/>
    </ligand>
</feature>
<feature type="binding site" evidence="1">
    <location>
        <begin position="25"/>
        <end position="30"/>
    </location>
    <ligand>
        <name>ATP</name>
        <dbReference type="ChEBI" id="CHEBI:30616"/>
    </ligand>
</feature>
<comment type="cofactor">
    <cofactor evidence="1">
        <name>Mg(2+)</name>
        <dbReference type="ChEBI" id="CHEBI:18420"/>
    </cofactor>
</comment>
<dbReference type="Pfam" id="PF13500">
    <property type="entry name" value="AAA_26"/>
    <property type="match status" value="1"/>
</dbReference>
<feature type="binding site" evidence="1">
    <location>
        <begin position="183"/>
        <end position="184"/>
    </location>
    <ligand>
        <name>ATP</name>
        <dbReference type="ChEBI" id="CHEBI:30616"/>
    </ligand>
</feature>
<dbReference type="FunCoup" id="A0A545ALT2">
    <property type="interactions" value="109"/>
</dbReference>
<gene>
    <name evidence="1 3" type="primary">bioD</name>
    <name evidence="3" type="ORF">FL583_25465</name>
</gene>
<dbReference type="HAMAP" id="MF_00336">
    <property type="entry name" value="BioD"/>
    <property type="match status" value="1"/>
</dbReference>
<keyword evidence="1" id="KW-0093">Biotin biosynthesis</keyword>
<dbReference type="EMBL" id="VIRS01000019">
    <property type="protein sequence ID" value="TQS42283.1"/>
    <property type="molecule type" value="Genomic_DNA"/>
</dbReference>
<dbReference type="GO" id="GO:0005829">
    <property type="term" value="C:cytosol"/>
    <property type="evidence" value="ECO:0007669"/>
    <property type="project" value="TreeGrafter"/>
</dbReference>
<dbReference type="OrthoDB" id="9802610at2"/>
<keyword evidence="1" id="KW-0479">Metal-binding</keyword>
<dbReference type="InterPro" id="IPR004472">
    <property type="entry name" value="DTB_synth_BioD"/>
</dbReference>
<feature type="binding site" evidence="1">
    <location>
        <begin position="122"/>
        <end position="125"/>
    </location>
    <ligand>
        <name>ATP</name>
        <dbReference type="ChEBI" id="CHEBI:30616"/>
    </ligand>
</feature>
<feature type="active site" evidence="1">
    <location>
        <position position="50"/>
    </location>
</feature>
<dbReference type="GO" id="GO:0004141">
    <property type="term" value="F:dethiobiotin synthase activity"/>
    <property type="evidence" value="ECO:0007669"/>
    <property type="project" value="UniProtKB-UniRule"/>
</dbReference>
<dbReference type="GO" id="GO:0009102">
    <property type="term" value="P:biotin biosynthetic process"/>
    <property type="evidence" value="ECO:0007669"/>
    <property type="project" value="UniProtKB-UniRule"/>
</dbReference>
<keyword evidence="1" id="KW-0460">Magnesium</keyword>
<reference evidence="3 4" key="1">
    <citation type="submission" date="2019-07" db="EMBL/GenBank/DDBJ databases">
        <title>Cryptosporangium phraense sp. nov., isolated from plant litter.</title>
        <authorList>
            <person name="Suriyachadkun C."/>
        </authorList>
    </citation>
    <scope>NUCLEOTIDE SEQUENCE [LARGE SCALE GENOMIC DNA]</scope>
    <source>
        <strain evidence="3 4">A-T 5661</strain>
    </source>
</reference>
<comment type="subunit">
    <text evidence="1">Homodimer.</text>
</comment>
<dbReference type="Proteomes" id="UP000317982">
    <property type="component" value="Unassembled WGS sequence"/>
</dbReference>
<keyword evidence="1" id="KW-0547">Nucleotide-binding</keyword>
<comment type="pathway">
    <text evidence="1">Cofactor biosynthesis; biotin biosynthesis; biotin from 7,8-diaminononanoate: step 1/2.</text>
</comment>
<organism evidence="3 4">
    <name type="scientific">Cryptosporangium phraense</name>
    <dbReference type="NCBI Taxonomy" id="2593070"/>
    <lineage>
        <taxon>Bacteria</taxon>
        <taxon>Bacillati</taxon>
        <taxon>Actinomycetota</taxon>
        <taxon>Actinomycetes</taxon>
        <taxon>Cryptosporangiales</taxon>
        <taxon>Cryptosporangiaceae</taxon>
        <taxon>Cryptosporangium</taxon>
    </lineage>
</organism>
<feature type="binding site" evidence="1">
    <location>
        <position position="214"/>
    </location>
    <ligand>
        <name>ATP</name>
        <dbReference type="ChEBI" id="CHEBI:30616"/>
    </ligand>
</feature>
<dbReference type="UniPathway" id="UPA00078">
    <property type="reaction ID" value="UER00161"/>
</dbReference>
<evidence type="ECO:0000313" key="4">
    <source>
        <dbReference type="Proteomes" id="UP000317982"/>
    </source>
</evidence>
<keyword evidence="1" id="KW-0067">ATP-binding</keyword>
<feature type="binding site" evidence="1">
    <location>
        <position position="63"/>
    </location>
    <ligand>
        <name>ATP</name>
        <dbReference type="ChEBI" id="CHEBI:30616"/>
    </ligand>
</feature>
<feature type="binding site" evidence="1">
    <location>
        <position position="29"/>
    </location>
    <ligand>
        <name>Mg(2+)</name>
        <dbReference type="ChEBI" id="CHEBI:18420"/>
    </ligand>
</feature>
<dbReference type="PANTHER" id="PTHR43210:SF5">
    <property type="entry name" value="DETHIOBIOTIN SYNTHETASE"/>
    <property type="match status" value="1"/>
</dbReference>
<dbReference type="InterPro" id="IPR027417">
    <property type="entry name" value="P-loop_NTPase"/>
</dbReference>
<comment type="function">
    <text evidence="1">Catalyzes a mechanistically unusual reaction, the ATP-dependent insertion of CO2 between the N7 and N8 nitrogen atoms of 7,8-diaminopelargonic acid (DAPA, also called 7,8-diammoniononanoate) to form a ureido ring.</text>
</comment>
<keyword evidence="4" id="KW-1185">Reference proteome</keyword>
<proteinExistence type="inferred from homology"/>
<sequence>MRQAHSRRRRVGCVGIFAIVGTSTGVGKTVVTAAVAALAQARGQRVAVVKPAQIGLRPGEPGDLATIERLVPGVATYEYARYPDVLSPEAAARYAGDRPLRLTTVAKSLAALDTEFDLVLVEGTGGVLTRFGPDGWTMAELAWSMQAPAVVVTAAGRGTLNHTALTLEALRARGIPLAGLMIGRWPDEPDLTARSNLADLEALSGRPLDGALPENAAGPIKSPGFPDAGASLARLLEMAGRRRERSAPFEATARAGLSPAFGGTFDGSTFRDDNTPEPAGTCAG</sequence>
<evidence type="ECO:0000256" key="1">
    <source>
        <dbReference type="HAMAP-Rule" id="MF_00336"/>
    </source>
</evidence>
<dbReference type="NCBIfam" id="TIGR00347">
    <property type="entry name" value="bioD"/>
    <property type="match status" value="1"/>
</dbReference>
<dbReference type="Gene3D" id="3.40.50.300">
    <property type="entry name" value="P-loop containing nucleotide triphosphate hydrolases"/>
    <property type="match status" value="1"/>
</dbReference>
<dbReference type="SUPFAM" id="SSF52540">
    <property type="entry name" value="P-loop containing nucleoside triphosphate hydrolases"/>
    <property type="match status" value="1"/>
</dbReference>
<evidence type="ECO:0000313" key="3">
    <source>
        <dbReference type="EMBL" id="TQS42283.1"/>
    </source>
</evidence>